<dbReference type="Gene3D" id="1.10.287.110">
    <property type="entry name" value="DnaJ domain"/>
    <property type="match status" value="1"/>
</dbReference>
<dbReference type="EMBL" id="KN880436">
    <property type="protein sequence ID" value="KIY73339.1"/>
    <property type="molecule type" value="Genomic_DNA"/>
</dbReference>
<accession>A0A0D7BT42</accession>
<comment type="function">
    <text evidence="1">Required for the first step of diphthamide biosynthesis, the transfer of 3-amino-3-carboxypropyl from S-adenosyl-L-methionine to a histidine residue. Diphthamide is a post-translational modification of histidine which occurs in elongation factor 2.</text>
</comment>
<evidence type="ECO:0000256" key="6">
    <source>
        <dbReference type="ARBA" id="ARBA00023004"/>
    </source>
</evidence>
<evidence type="ECO:0000256" key="5">
    <source>
        <dbReference type="ARBA" id="ARBA00022833"/>
    </source>
</evidence>
<dbReference type="InterPro" id="IPR036869">
    <property type="entry name" value="J_dom_sf"/>
</dbReference>
<sequence>MLLRNHPDKNFAPQPGTVSVSLIKEAFLVLSDPQSRAHYDATHSKSSSRSGYRPAAIVSLDDFEEHSTDPVWTLPCRCGGVYQIDEEKMERNEHTVGCTSCSETVWVGYQAVEEG</sequence>
<dbReference type="Pfam" id="PF00226">
    <property type="entry name" value="DnaJ"/>
    <property type="match status" value="1"/>
</dbReference>
<dbReference type="SUPFAM" id="SSF144217">
    <property type="entry name" value="CSL zinc finger"/>
    <property type="match status" value="1"/>
</dbReference>
<dbReference type="PANTHER" id="PTHR45255:SF1">
    <property type="entry name" value="DNAJ HOMOLOG SUBFAMILY C MEMBER 24"/>
    <property type="match status" value="1"/>
</dbReference>
<dbReference type="PANTHER" id="PTHR45255">
    <property type="entry name" value="DNAJ HOMOLOG SUBFAMILY C MEMBER 24"/>
    <property type="match status" value="1"/>
</dbReference>
<evidence type="ECO:0000256" key="1">
    <source>
        <dbReference type="ARBA" id="ARBA00003474"/>
    </source>
</evidence>
<name>A0A0D7BT42_9AGAR</name>
<evidence type="ECO:0000256" key="3">
    <source>
        <dbReference type="ARBA" id="ARBA00021797"/>
    </source>
</evidence>
<dbReference type="SUPFAM" id="SSF46565">
    <property type="entry name" value="Chaperone J-domain"/>
    <property type="match status" value="1"/>
</dbReference>
<dbReference type="GO" id="GO:0001671">
    <property type="term" value="F:ATPase activator activity"/>
    <property type="evidence" value="ECO:0007669"/>
    <property type="project" value="TreeGrafter"/>
</dbReference>
<keyword evidence="9" id="KW-1185">Reference proteome</keyword>
<dbReference type="InterPro" id="IPR001623">
    <property type="entry name" value="DnaJ_domain"/>
</dbReference>
<evidence type="ECO:0000256" key="4">
    <source>
        <dbReference type="ARBA" id="ARBA00022723"/>
    </source>
</evidence>
<dbReference type="PROSITE" id="PS51074">
    <property type="entry name" value="DPH_MB"/>
    <property type="match status" value="1"/>
</dbReference>
<dbReference type="AlphaFoldDB" id="A0A0D7BT42"/>
<gene>
    <name evidence="8" type="ORF">CYLTODRAFT_386916</name>
</gene>
<protein>
    <recommendedName>
        <fullName evidence="3">Diphthamide biosynthesis protein 4</fullName>
    </recommendedName>
</protein>
<dbReference type="Pfam" id="PF05207">
    <property type="entry name" value="Zn_ribbon_CSL"/>
    <property type="match status" value="1"/>
</dbReference>
<keyword evidence="5" id="KW-0862">Zinc</keyword>
<keyword evidence="4" id="KW-0479">Metal-binding</keyword>
<organism evidence="8 9">
    <name type="scientific">Cylindrobasidium torrendii FP15055 ss-10</name>
    <dbReference type="NCBI Taxonomy" id="1314674"/>
    <lineage>
        <taxon>Eukaryota</taxon>
        <taxon>Fungi</taxon>
        <taxon>Dikarya</taxon>
        <taxon>Basidiomycota</taxon>
        <taxon>Agaricomycotina</taxon>
        <taxon>Agaricomycetes</taxon>
        <taxon>Agaricomycetidae</taxon>
        <taxon>Agaricales</taxon>
        <taxon>Marasmiineae</taxon>
        <taxon>Physalacriaceae</taxon>
        <taxon>Cylindrobasidium</taxon>
    </lineage>
</organism>
<dbReference type="GO" id="GO:0017183">
    <property type="term" value="P:protein histidyl modification to diphthamide"/>
    <property type="evidence" value="ECO:0007669"/>
    <property type="project" value="UniProtKB-UniPathway"/>
</dbReference>
<evidence type="ECO:0000313" key="8">
    <source>
        <dbReference type="EMBL" id="KIY73339.1"/>
    </source>
</evidence>
<dbReference type="Gene3D" id="3.10.660.10">
    <property type="entry name" value="DPH Zinc finger"/>
    <property type="match status" value="1"/>
</dbReference>
<feature type="domain" description="DPH-type MB" evidence="7">
    <location>
        <begin position="54"/>
        <end position="110"/>
    </location>
</feature>
<keyword evidence="6" id="KW-0408">Iron</keyword>
<proteinExistence type="inferred from homology"/>
<evidence type="ECO:0000259" key="7">
    <source>
        <dbReference type="PROSITE" id="PS51074"/>
    </source>
</evidence>
<dbReference type="InterPro" id="IPR036671">
    <property type="entry name" value="DPH_MB_sf"/>
</dbReference>
<dbReference type="UniPathway" id="UPA00559"/>
<dbReference type="InterPro" id="IPR007872">
    <property type="entry name" value="DPH_MB_dom"/>
</dbReference>
<reference evidence="8 9" key="1">
    <citation type="journal article" date="2015" name="Fungal Genet. Biol.">
        <title>Evolution of novel wood decay mechanisms in Agaricales revealed by the genome sequences of Fistulina hepatica and Cylindrobasidium torrendii.</title>
        <authorList>
            <person name="Floudas D."/>
            <person name="Held B.W."/>
            <person name="Riley R."/>
            <person name="Nagy L.G."/>
            <person name="Koehler G."/>
            <person name="Ransdell A.S."/>
            <person name="Younus H."/>
            <person name="Chow J."/>
            <person name="Chiniquy J."/>
            <person name="Lipzen A."/>
            <person name="Tritt A."/>
            <person name="Sun H."/>
            <person name="Haridas S."/>
            <person name="LaButti K."/>
            <person name="Ohm R.A."/>
            <person name="Kues U."/>
            <person name="Blanchette R.A."/>
            <person name="Grigoriev I.V."/>
            <person name="Minto R.E."/>
            <person name="Hibbett D.S."/>
        </authorList>
    </citation>
    <scope>NUCLEOTIDE SEQUENCE [LARGE SCALE GENOMIC DNA]</scope>
    <source>
        <strain evidence="8 9">FP15055 ss-10</strain>
    </source>
</reference>
<dbReference type="GO" id="GO:0008198">
    <property type="term" value="F:ferrous iron binding"/>
    <property type="evidence" value="ECO:0007669"/>
    <property type="project" value="TreeGrafter"/>
</dbReference>
<dbReference type="OrthoDB" id="445556at2759"/>
<dbReference type="Proteomes" id="UP000054007">
    <property type="component" value="Unassembled WGS sequence"/>
</dbReference>
<dbReference type="STRING" id="1314674.A0A0D7BT42"/>
<comment type="similarity">
    <text evidence="2">Belongs to the DPH4 family.</text>
</comment>
<evidence type="ECO:0000313" key="9">
    <source>
        <dbReference type="Proteomes" id="UP000054007"/>
    </source>
</evidence>
<evidence type="ECO:0000256" key="2">
    <source>
        <dbReference type="ARBA" id="ARBA00006169"/>
    </source>
</evidence>